<dbReference type="Pfam" id="PF07690">
    <property type="entry name" value="MFS_1"/>
    <property type="match status" value="1"/>
</dbReference>
<keyword evidence="5 7" id="KW-1133">Transmembrane helix</keyword>
<dbReference type="AlphaFoldDB" id="A0AAD9PG45"/>
<dbReference type="InterPro" id="IPR050382">
    <property type="entry name" value="MFS_Na/Anion_cotransporter"/>
</dbReference>
<dbReference type="GO" id="GO:0015867">
    <property type="term" value="P:ATP transport"/>
    <property type="evidence" value="ECO:0007669"/>
    <property type="project" value="TreeGrafter"/>
</dbReference>
<feature type="transmembrane region" description="Helical" evidence="7">
    <location>
        <begin position="208"/>
        <end position="226"/>
    </location>
</feature>
<organism evidence="9 10">
    <name type="scientific">Ridgeia piscesae</name>
    <name type="common">Tubeworm</name>
    <dbReference type="NCBI Taxonomy" id="27915"/>
    <lineage>
        <taxon>Eukaryota</taxon>
        <taxon>Metazoa</taxon>
        <taxon>Spiralia</taxon>
        <taxon>Lophotrochozoa</taxon>
        <taxon>Annelida</taxon>
        <taxon>Polychaeta</taxon>
        <taxon>Sedentaria</taxon>
        <taxon>Canalipalpata</taxon>
        <taxon>Sabellida</taxon>
        <taxon>Siboglinidae</taxon>
        <taxon>Ridgeia</taxon>
    </lineage>
</organism>
<proteinExistence type="predicted"/>
<evidence type="ECO:0000256" key="7">
    <source>
        <dbReference type="SAM" id="Phobius"/>
    </source>
</evidence>
<dbReference type="InterPro" id="IPR011701">
    <property type="entry name" value="MFS"/>
</dbReference>
<dbReference type="FunFam" id="1.20.1250.20:FF:000003">
    <property type="entry name" value="Solute carrier family 17 member 3"/>
    <property type="match status" value="1"/>
</dbReference>
<evidence type="ECO:0000256" key="3">
    <source>
        <dbReference type="ARBA" id="ARBA00022692"/>
    </source>
</evidence>
<dbReference type="FunFam" id="1.20.1250.20:FF:000059">
    <property type="entry name" value="Solute carrier family 17 member 9"/>
    <property type="match status" value="1"/>
</dbReference>
<evidence type="ECO:0000256" key="4">
    <source>
        <dbReference type="ARBA" id="ARBA00022847"/>
    </source>
</evidence>
<feature type="domain" description="Major facilitator superfamily (MFS) profile" evidence="8">
    <location>
        <begin position="44"/>
        <end position="450"/>
    </location>
</feature>
<evidence type="ECO:0000313" key="9">
    <source>
        <dbReference type="EMBL" id="KAK2194165.1"/>
    </source>
</evidence>
<comment type="caution">
    <text evidence="9">The sequence shown here is derived from an EMBL/GenBank/DDBJ whole genome shotgun (WGS) entry which is preliminary data.</text>
</comment>
<name>A0AAD9PG45_RIDPI</name>
<dbReference type="GO" id="GO:0016020">
    <property type="term" value="C:membrane"/>
    <property type="evidence" value="ECO:0007669"/>
    <property type="project" value="UniProtKB-SubCell"/>
</dbReference>
<gene>
    <name evidence="9" type="ORF">NP493_2g17004</name>
</gene>
<keyword evidence="4" id="KW-0769">Symport</keyword>
<evidence type="ECO:0000313" key="10">
    <source>
        <dbReference type="Proteomes" id="UP001209878"/>
    </source>
</evidence>
<comment type="subcellular location">
    <subcellularLocation>
        <location evidence="1">Membrane</location>
        <topology evidence="1">Multi-pass membrane protein</topology>
    </subcellularLocation>
</comment>
<dbReference type="Proteomes" id="UP001209878">
    <property type="component" value="Unassembled WGS sequence"/>
</dbReference>
<keyword evidence="2" id="KW-0813">Transport</keyword>
<dbReference type="PROSITE" id="PS50850">
    <property type="entry name" value="MFS"/>
    <property type="match status" value="1"/>
</dbReference>
<feature type="transmembrane region" description="Helical" evidence="7">
    <location>
        <begin position="264"/>
        <end position="285"/>
    </location>
</feature>
<feature type="transmembrane region" description="Helical" evidence="7">
    <location>
        <begin position="177"/>
        <end position="202"/>
    </location>
</feature>
<evidence type="ECO:0000259" key="8">
    <source>
        <dbReference type="PROSITE" id="PS50850"/>
    </source>
</evidence>
<evidence type="ECO:0000256" key="2">
    <source>
        <dbReference type="ARBA" id="ARBA00022448"/>
    </source>
</evidence>
<dbReference type="CDD" id="cd17380">
    <property type="entry name" value="MFS_SLC17A9_like"/>
    <property type="match status" value="1"/>
</dbReference>
<feature type="transmembrane region" description="Helical" evidence="7">
    <location>
        <begin position="424"/>
        <end position="445"/>
    </location>
</feature>
<keyword evidence="3 7" id="KW-0812">Transmembrane</keyword>
<evidence type="ECO:0000256" key="1">
    <source>
        <dbReference type="ARBA" id="ARBA00004141"/>
    </source>
</evidence>
<feature type="transmembrane region" description="Helical" evidence="7">
    <location>
        <begin position="366"/>
        <end position="383"/>
    </location>
</feature>
<dbReference type="GO" id="GO:0015293">
    <property type="term" value="F:symporter activity"/>
    <property type="evidence" value="ECO:0007669"/>
    <property type="project" value="UniProtKB-KW"/>
</dbReference>
<dbReference type="InterPro" id="IPR044777">
    <property type="entry name" value="SLC17A9-like"/>
</dbReference>
<accession>A0AAD9PG45</accession>
<feature type="transmembrane region" description="Helical" evidence="7">
    <location>
        <begin position="109"/>
        <end position="132"/>
    </location>
</feature>
<keyword evidence="10" id="KW-1185">Reference proteome</keyword>
<dbReference type="SUPFAM" id="SSF103473">
    <property type="entry name" value="MFS general substrate transporter"/>
    <property type="match status" value="1"/>
</dbReference>
<dbReference type="PANTHER" id="PTHR11662">
    <property type="entry name" value="SOLUTE CARRIER FAMILY 17"/>
    <property type="match status" value="1"/>
</dbReference>
<dbReference type="EMBL" id="JAODUO010000002">
    <property type="protein sequence ID" value="KAK2194165.1"/>
    <property type="molecule type" value="Genomic_DNA"/>
</dbReference>
<dbReference type="Gene3D" id="1.20.1250.20">
    <property type="entry name" value="MFS general substrate transporter like domains"/>
    <property type="match status" value="2"/>
</dbReference>
<dbReference type="PANTHER" id="PTHR11662:SF279">
    <property type="entry name" value="VOLTAGE-GATED PURINE NUCLEOTIDE UNIPORTER SLC17A9"/>
    <property type="match status" value="1"/>
</dbReference>
<sequence>MHLMSRTTEASGLTHGPEMKLLLGSMNGDGAPKKFWNRQERRLWVGCLFLGCSMIYATRTVMPLCVVAVSQELQWDKTQSGTVLSAFFWGYTLTQILGGYFSDKIGGDIVLMLAAVGWSVITFWTPMLVTLFEDKHTVLVAFTLSRVLLGCCQGVHFPGISSLMSKKVNDEDRAFSFATAVAGSHFGTMFCGSVGSVLLDLYGWTSTFYVIGLLGMAWLLFLRYYVVARERRKAMVLSLKENMTMTLGAPSGPVPWLALIKQPAFWSILLGQMAHTNSFFILLSWLPTYFHETYPGAKGWVFNVVPWLVTIPSGIGSGWVADYLIAKGYSVTFVRKLMETISLFGTGIALLCLCTTSHYGAGLFCMAVAVACCGIHNSGILINPQDIAPKYAGSVFGLMNTAGAVPGFVGVYLAGYVLETTGKWTSVFSQTAFICFAGGIIFLIFGTGKQIVK</sequence>
<dbReference type="InterPro" id="IPR036259">
    <property type="entry name" value="MFS_trans_sf"/>
</dbReference>
<dbReference type="InterPro" id="IPR020846">
    <property type="entry name" value="MFS_dom"/>
</dbReference>
<evidence type="ECO:0000256" key="6">
    <source>
        <dbReference type="ARBA" id="ARBA00023136"/>
    </source>
</evidence>
<evidence type="ECO:0000256" key="5">
    <source>
        <dbReference type="ARBA" id="ARBA00022989"/>
    </source>
</evidence>
<reference evidence="9" key="1">
    <citation type="journal article" date="2023" name="Mol. Biol. Evol.">
        <title>Third-Generation Sequencing Reveals the Adaptive Role of the Epigenome in Three Deep-Sea Polychaetes.</title>
        <authorList>
            <person name="Perez M."/>
            <person name="Aroh O."/>
            <person name="Sun Y."/>
            <person name="Lan Y."/>
            <person name="Juniper S.K."/>
            <person name="Young C.R."/>
            <person name="Angers B."/>
            <person name="Qian P.Y."/>
        </authorList>
    </citation>
    <scope>NUCLEOTIDE SEQUENCE</scope>
    <source>
        <strain evidence="9">R07B-5</strain>
    </source>
</reference>
<keyword evidence="6 7" id="KW-0472">Membrane</keyword>
<feature type="transmembrane region" description="Helical" evidence="7">
    <location>
        <begin position="337"/>
        <end position="360"/>
    </location>
</feature>
<protein>
    <recommendedName>
        <fullName evidence="8">Major facilitator superfamily (MFS) profile domain-containing protein</fullName>
    </recommendedName>
</protein>
<feature type="transmembrane region" description="Helical" evidence="7">
    <location>
        <begin position="81"/>
        <end position="102"/>
    </location>
</feature>
<feature type="transmembrane region" description="Helical" evidence="7">
    <location>
        <begin position="395"/>
        <end position="418"/>
    </location>
</feature>
<feature type="transmembrane region" description="Helical" evidence="7">
    <location>
        <begin position="43"/>
        <end position="69"/>
    </location>
</feature>
<feature type="transmembrane region" description="Helical" evidence="7">
    <location>
        <begin position="305"/>
        <end position="325"/>
    </location>
</feature>